<feature type="compositionally biased region" description="Basic and acidic residues" evidence="1">
    <location>
        <begin position="50"/>
        <end position="59"/>
    </location>
</feature>
<proteinExistence type="predicted"/>
<organism evidence="2 3">
    <name type="scientific">Candidatus Thiodiazotropha endoloripes</name>
    <dbReference type="NCBI Taxonomy" id="1818881"/>
    <lineage>
        <taxon>Bacteria</taxon>
        <taxon>Pseudomonadati</taxon>
        <taxon>Pseudomonadota</taxon>
        <taxon>Gammaproteobacteria</taxon>
        <taxon>Chromatiales</taxon>
        <taxon>Sedimenticolaceae</taxon>
        <taxon>Candidatus Thiodiazotropha</taxon>
    </lineage>
</organism>
<dbReference type="EMBL" id="LVJZ01000004">
    <property type="protein sequence ID" value="ODB94376.1"/>
    <property type="molecule type" value="Genomic_DNA"/>
</dbReference>
<evidence type="ECO:0008006" key="4">
    <source>
        <dbReference type="Google" id="ProtNLM"/>
    </source>
</evidence>
<reference evidence="2 3" key="1">
    <citation type="submission" date="2016-03" db="EMBL/GenBank/DDBJ databases">
        <title>Chemosynthetic sulphur-oxidizing symbionts of marine invertebrate animals are capable of nitrogen fixation.</title>
        <authorList>
            <person name="Petersen J.M."/>
            <person name="Kemper A."/>
            <person name="Gruber-Vodicka H."/>
            <person name="Cardini U."/>
            <person name="Geest Mvander."/>
            <person name="Kleiner M."/>
            <person name="Bulgheresi S."/>
            <person name="Fussmann M."/>
            <person name="Herbold C."/>
            <person name="Seah B.K.B."/>
            <person name="Antony C.Paul."/>
            <person name="Liu D."/>
            <person name="Belitz A."/>
            <person name="Weber M."/>
        </authorList>
    </citation>
    <scope>NUCLEOTIDE SEQUENCE [LARGE SCALE GENOMIC DNA]</scope>
    <source>
        <strain evidence="2">G_D</strain>
    </source>
</reference>
<dbReference type="Proteomes" id="UP000094849">
    <property type="component" value="Unassembled WGS sequence"/>
</dbReference>
<name>A0A1E2UIG1_9GAMM</name>
<feature type="compositionally biased region" description="Basic and acidic residues" evidence="1">
    <location>
        <begin position="14"/>
        <end position="29"/>
    </location>
</feature>
<dbReference type="Pfam" id="PF09831">
    <property type="entry name" value="DUF2058"/>
    <property type="match status" value="1"/>
</dbReference>
<dbReference type="InterPro" id="IPR018636">
    <property type="entry name" value="DUF2058"/>
</dbReference>
<feature type="region of interest" description="Disordered" evidence="1">
    <location>
        <begin position="1"/>
        <end position="59"/>
    </location>
</feature>
<accession>A0A1E2UIG1</accession>
<evidence type="ECO:0000313" key="2">
    <source>
        <dbReference type="EMBL" id="ODB94376.1"/>
    </source>
</evidence>
<sequence length="177" mass="20562">MGNTLQDQLLKTGLVDKNKANKASKELRKQSRQQRNKKETAQPTAQQLKQQEKAAKDRELNLRREEARKQREIAGQIKQLVEAHRHPRSNDEDDKPFYFDNKGKVKQMYVSAETHKLIISKKLVIVNCNGVFELVPNEIAEKIRQRNPSLVIDLTEEKPSSEDDPYADYQVPDDLIW</sequence>
<evidence type="ECO:0000313" key="3">
    <source>
        <dbReference type="Proteomes" id="UP000094849"/>
    </source>
</evidence>
<dbReference type="AlphaFoldDB" id="A0A1E2UIG1"/>
<dbReference type="RefSeq" id="WP_069014799.1">
    <property type="nucleotide sequence ID" value="NZ_LVJW01000006.1"/>
</dbReference>
<comment type="caution">
    <text evidence="2">The sequence shown here is derived from an EMBL/GenBank/DDBJ whole genome shotgun (WGS) entry which is preliminary data.</text>
</comment>
<gene>
    <name evidence="2" type="ORF">A3196_17735</name>
</gene>
<dbReference type="STRING" id="1818881.A3196_17735"/>
<dbReference type="OrthoDB" id="5294470at2"/>
<keyword evidence="3" id="KW-1185">Reference proteome</keyword>
<evidence type="ECO:0000256" key="1">
    <source>
        <dbReference type="SAM" id="MobiDB-lite"/>
    </source>
</evidence>
<protein>
    <recommendedName>
        <fullName evidence="4">Nucleoprotein/polynucleotide-associated enzyme</fullName>
    </recommendedName>
</protein>